<sequence>MQTITDPRAAIRTRRVEKEREKSFATWLRYQVEQGFITDSRVQEISYGPSKIVRVYPGYIVDGYRFHTRDYGQNKSTMNNNVCVKGSAYNENEVDYYGILEEVIELQFLGQGNNGFLVKCHWFDPTSIHNDIAYGIINVRLPDYAGCPGDRVYLPDYAACPGDRVCLPDYTGCPGDRVRLPDYAGCPSDRLNTY</sequence>
<proteinExistence type="predicted"/>
<dbReference type="PANTHER" id="PTHR48258">
    <property type="entry name" value="DUF4218 DOMAIN-CONTAINING PROTEIN-RELATED"/>
    <property type="match status" value="1"/>
</dbReference>
<evidence type="ECO:0000313" key="2">
    <source>
        <dbReference type="Proteomes" id="UP000652761"/>
    </source>
</evidence>
<dbReference type="AlphaFoldDB" id="A0A843WY69"/>
<dbReference type="PANTHER" id="PTHR48258:SF3">
    <property type="entry name" value="FK506-BINDING PROTEIN 4-LIKE ISOFORM X1"/>
    <property type="match status" value="1"/>
</dbReference>
<name>A0A843WY69_COLES</name>
<evidence type="ECO:0000313" key="1">
    <source>
        <dbReference type="EMBL" id="MQM11478.1"/>
    </source>
</evidence>
<dbReference type="Proteomes" id="UP000652761">
    <property type="component" value="Unassembled WGS sequence"/>
</dbReference>
<comment type="caution">
    <text evidence="1">The sequence shown here is derived from an EMBL/GenBank/DDBJ whole genome shotgun (WGS) entry which is preliminary data.</text>
</comment>
<evidence type="ECO:0008006" key="3">
    <source>
        <dbReference type="Google" id="ProtNLM"/>
    </source>
</evidence>
<reference evidence="1" key="1">
    <citation type="submission" date="2017-07" db="EMBL/GenBank/DDBJ databases">
        <title>Taro Niue Genome Assembly and Annotation.</title>
        <authorList>
            <person name="Atibalentja N."/>
            <person name="Keating K."/>
            <person name="Fields C.J."/>
        </authorList>
    </citation>
    <scope>NUCLEOTIDE SEQUENCE</scope>
    <source>
        <strain evidence="1">Niue_2</strain>
        <tissue evidence="1">Leaf</tissue>
    </source>
</reference>
<dbReference type="OrthoDB" id="783578at2759"/>
<accession>A0A843WY69</accession>
<keyword evidence="2" id="KW-1185">Reference proteome</keyword>
<gene>
    <name evidence="1" type="ORF">Taro_044385</name>
</gene>
<organism evidence="1 2">
    <name type="scientific">Colocasia esculenta</name>
    <name type="common">Wild taro</name>
    <name type="synonym">Arum esculentum</name>
    <dbReference type="NCBI Taxonomy" id="4460"/>
    <lineage>
        <taxon>Eukaryota</taxon>
        <taxon>Viridiplantae</taxon>
        <taxon>Streptophyta</taxon>
        <taxon>Embryophyta</taxon>
        <taxon>Tracheophyta</taxon>
        <taxon>Spermatophyta</taxon>
        <taxon>Magnoliopsida</taxon>
        <taxon>Liliopsida</taxon>
        <taxon>Araceae</taxon>
        <taxon>Aroideae</taxon>
        <taxon>Colocasieae</taxon>
        <taxon>Colocasia</taxon>
    </lineage>
</organism>
<protein>
    <recommendedName>
        <fullName evidence="3">DUF4216 domain-containing protein</fullName>
    </recommendedName>
</protein>
<dbReference type="EMBL" id="NMUH01004992">
    <property type="protein sequence ID" value="MQM11478.1"/>
    <property type="molecule type" value="Genomic_DNA"/>
</dbReference>